<protein>
    <recommendedName>
        <fullName evidence="1">M23ase beta-sheet core domain-containing protein</fullName>
    </recommendedName>
</protein>
<sequence length="129" mass="13966">CERGTPVRSVCDGRVIDVRSTNTCGGIDVDNLYKWNSITIRSSNKSLCFDYVHLSPDGITVEVDDLVVEGQIIAKSGDVGFTPEPHLHFQCLESSAADACSIPLKFRFGAELTAVSVEAGKYYPPPKTA</sequence>
<reference evidence="2 3" key="1">
    <citation type="submission" date="2008-07" db="EMBL/GenBank/DDBJ databases">
        <authorList>
            <person name="El-Sayed N."/>
            <person name="Caler E."/>
            <person name="Inman J."/>
            <person name="Amedeo P."/>
            <person name="Hass B."/>
            <person name="Wortman J."/>
        </authorList>
    </citation>
    <scope>NUCLEOTIDE SEQUENCE [LARGE SCALE GENOMIC DNA]</scope>
    <source>
        <strain evidence="3">ATCC 50983 / TXsc</strain>
    </source>
</reference>
<dbReference type="PANTHER" id="PTHR21666">
    <property type="entry name" value="PEPTIDASE-RELATED"/>
    <property type="match status" value="1"/>
</dbReference>
<dbReference type="InterPro" id="IPR050570">
    <property type="entry name" value="Cell_wall_metabolism_enzyme"/>
</dbReference>
<dbReference type="InterPro" id="IPR011055">
    <property type="entry name" value="Dup_hybrid_motif"/>
</dbReference>
<dbReference type="OMA" id="KWNSITV"/>
<dbReference type="AlphaFoldDB" id="C5L9L2"/>
<dbReference type="CDD" id="cd12797">
    <property type="entry name" value="M23_peptidase"/>
    <property type="match status" value="1"/>
</dbReference>
<gene>
    <name evidence="2" type="ORF">Pmar_PMAR010329</name>
</gene>
<evidence type="ECO:0000313" key="2">
    <source>
        <dbReference type="EMBL" id="EER06581.1"/>
    </source>
</evidence>
<proteinExistence type="predicted"/>
<organism evidence="3">
    <name type="scientific">Perkinsus marinus (strain ATCC 50983 / TXsc)</name>
    <dbReference type="NCBI Taxonomy" id="423536"/>
    <lineage>
        <taxon>Eukaryota</taxon>
        <taxon>Sar</taxon>
        <taxon>Alveolata</taxon>
        <taxon>Perkinsozoa</taxon>
        <taxon>Perkinsea</taxon>
        <taxon>Perkinsida</taxon>
        <taxon>Perkinsidae</taxon>
        <taxon>Perkinsus</taxon>
    </lineage>
</organism>
<dbReference type="GeneID" id="9055912"/>
<dbReference type="Proteomes" id="UP000007800">
    <property type="component" value="Unassembled WGS sequence"/>
</dbReference>
<dbReference type="InParanoid" id="C5L9L2"/>
<evidence type="ECO:0000259" key="1">
    <source>
        <dbReference type="Pfam" id="PF01551"/>
    </source>
</evidence>
<keyword evidence="3" id="KW-1185">Reference proteome</keyword>
<dbReference type="PANTHER" id="PTHR21666:SF270">
    <property type="entry name" value="MUREIN HYDROLASE ACTIVATOR ENVC"/>
    <property type="match status" value="1"/>
</dbReference>
<name>C5L9L2_PERM5</name>
<dbReference type="SUPFAM" id="SSF51261">
    <property type="entry name" value="Duplicated hybrid motif"/>
    <property type="match status" value="1"/>
</dbReference>
<dbReference type="RefSeq" id="XP_002774765.1">
    <property type="nucleotide sequence ID" value="XM_002774719.1"/>
</dbReference>
<accession>C5L9L2</accession>
<feature type="domain" description="M23ase beta-sheet core" evidence="1">
    <location>
        <begin position="2"/>
        <end position="93"/>
    </location>
</feature>
<dbReference type="Pfam" id="PF01551">
    <property type="entry name" value="Peptidase_M23"/>
    <property type="match status" value="1"/>
</dbReference>
<dbReference type="InterPro" id="IPR016047">
    <property type="entry name" value="M23ase_b-sheet_dom"/>
</dbReference>
<dbReference type="EMBL" id="GG680512">
    <property type="protein sequence ID" value="EER06581.1"/>
    <property type="molecule type" value="Genomic_DNA"/>
</dbReference>
<dbReference type="GO" id="GO:0004222">
    <property type="term" value="F:metalloendopeptidase activity"/>
    <property type="evidence" value="ECO:0007669"/>
    <property type="project" value="TreeGrafter"/>
</dbReference>
<dbReference type="Gene3D" id="2.70.70.10">
    <property type="entry name" value="Glucose Permease (Domain IIA)"/>
    <property type="match status" value="1"/>
</dbReference>
<feature type="non-terminal residue" evidence="2">
    <location>
        <position position="1"/>
    </location>
</feature>
<evidence type="ECO:0000313" key="3">
    <source>
        <dbReference type="Proteomes" id="UP000007800"/>
    </source>
</evidence>
<dbReference type="OrthoDB" id="204026at2759"/>